<gene>
    <name evidence="2" type="ORF">SAMN05443662_1275</name>
</gene>
<protein>
    <submittedName>
        <fullName evidence="2">PAS domain S-box-containing protein</fullName>
    </submittedName>
</protein>
<evidence type="ECO:0000259" key="1">
    <source>
        <dbReference type="PROSITE" id="PS50112"/>
    </source>
</evidence>
<feature type="domain" description="PAS" evidence="1">
    <location>
        <begin position="27"/>
        <end position="78"/>
    </location>
</feature>
<dbReference type="NCBIfam" id="TIGR00229">
    <property type="entry name" value="sensory_box"/>
    <property type="match status" value="1"/>
</dbReference>
<reference evidence="2 3" key="1">
    <citation type="submission" date="2016-11" db="EMBL/GenBank/DDBJ databases">
        <authorList>
            <person name="Jaros S."/>
            <person name="Januszkiewicz K."/>
            <person name="Wedrychowicz H."/>
        </authorList>
    </citation>
    <scope>NUCLEOTIDE SEQUENCE [LARGE SCALE GENOMIC DNA]</scope>
    <source>
        <strain evidence="2 3">DSM 17737</strain>
    </source>
</reference>
<dbReference type="RefSeq" id="WP_074201559.1">
    <property type="nucleotide sequence ID" value="NZ_FSRE01000003.1"/>
</dbReference>
<dbReference type="AlphaFoldDB" id="A0A1N6GBW0"/>
<dbReference type="SMART" id="SM00091">
    <property type="entry name" value="PAS"/>
    <property type="match status" value="1"/>
</dbReference>
<accession>A0A1N6GBW0</accession>
<keyword evidence="3" id="KW-1185">Reference proteome</keyword>
<dbReference type="STRING" id="364032.SAMN05443662_1275"/>
<dbReference type="Gene3D" id="3.30.450.20">
    <property type="entry name" value="PAS domain"/>
    <property type="match status" value="1"/>
</dbReference>
<dbReference type="CDD" id="cd00130">
    <property type="entry name" value="PAS"/>
    <property type="match status" value="1"/>
</dbReference>
<sequence length="170" mass="19167">MSKSSPIAPTGVRHTFDEDVILVSKTDTHGTIKYANPAFCQIAGYSEEELLGQPHNIVRHPDMPRIVFKLLWEHIQSGHEFWGYVKNLSRDGGYYWVFAHVTPTFDTAGTIIGYHSDRRAPKESALAKVEQLYATLRKLEAQGGMAAAEAFLNDMLDKEGSRYDEFVFSL</sequence>
<dbReference type="InterPro" id="IPR000014">
    <property type="entry name" value="PAS"/>
</dbReference>
<proteinExistence type="predicted"/>
<dbReference type="InterPro" id="IPR013655">
    <property type="entry name" value="PAS_fold_3"/>
</dbReference>
<dbReference type="Proteomes" id="UP000198461">
    <property type="component" value="Unassembled WGS sequence"/>
</dbReference>
<organism evidence="2 3">
    <name type="scientific">Sulfurivirga caldicuralii</name>
    <dbReference type="NCBI Taxonomy" id="364032"/>
    <lineage>
        <taxon>Bacteria</taxon>
        <taxon>Pseudomonadati</taxon>
        <taxon>Pseudomonadota</taxon>
        <taxon>Gammaproteobacteria</taxon>
        <taxon>Thiotrichales</taxon>
        <taxon>Piscirickettsiaceae</taxon>
        <taxon>Sulfurivirga</taxon>
    </lineage>
</organism>
<dbReference type="OrthoDB" id="6433966at2"/>
<name>A0A1N6GBW0_9GAMM</name>
<evidence type="ECO:0000313" key="3">
    <source>
        <dbReference type="Proteomes" id="UP000198461"/>
    </source>
</evidence>
<dbReference type="Pfam" id="PF08447">
    <property type="entry name" value="PAS_3"/>
    <property type="match status" value="1"/>
</dbReference>
<dbReference type="SUPFAM" id="SSF55785">
    <property type="entry name" value="PYP-like sensor domain (PAS domain)"/>
    <property type="match status" value="1"/>
</dbReference>
<dbReference type="EMBL" id="FSRE01000003">
    <property type="protein sequence ID" value="SIO04967.1"/>
    <property type="molecule type" value="Genomic_DNA"/>
</dbReference>
<evidence type="ECO:0000313" key="2">
    <source>
        <dbReference type="EMBL" id="SIO04967.1"/>
    </source>
</evidence>
<dbReference type="InterPro" id="IPR035965">
    <property type="entry name" value="PAS-like_dom_sf"/>
</dbReference>
<dbReference type="PROSITE" id="PS50112">
    <property type="entry name" value="PAS"/>
    <property type="match status" value="1"/>
</dbReference>